<dbReference type="EMBL" id="WIGO01000152">
    <property type="protein sequence ID" value="KAF6826555.1"/>
    <property type="molecule type" value="Genomic_DNA"/>
</dbReference>
<reference evidence="1" key="1">
    <citation type="journal article" date="2020" name="Phytopathology">
        <title>Genome Sequence Resources of Colletotrichum truncatum, C. plurivorum, C. musicola, and C. sojae: Four Species Pathogenic to Soybean (Glycine max).</title>
        <authorList>
            <person name="Rogerio F."/>
            <person name="Boufleur T.R."/>
            <person name="Ciampi-Guillardi M."/>
            <person name="Sukno S.A."/>
            <person name="Thon M.R."/>
            <person name="Massola Junior N.S."/>
            <person name="Baroncelli R."/>
        </authorList>
    </citation>
    <scope>NUCLEOTIDE SEQUENCE</scope>
    <source>
        <strain evidence="1">LFN00145</strain>
    </source>
</reference>
<sequence>MDPLEEVQTGFLLSLVAAAAAAASKATRWAEVPDYAVPAVLPQKNEETGALRRSVTAWAREQGNPILLREMHCV</sequence>
<name>A0A8H6K876_9PEZI</name>
<organism evidence="1 2">
    <name type="scientific">Colletotrichum plurivorum</name>
    <dbReference type="NCBI Taxonomy" id="2175906"/>
    <lineage>
        <taxon>Eukaryota</taxon>
        <taxon>Fungi</taxon>
        <taxon>Dikarya</taxon>
        <taxon>Ascomycota</taxon>
        <taxon>Pezizomycotina</taxon>
        <taxon>Sordariomycetes</taxon>
        <taxon>Hypocreomycetidae</taxon>
        <taxon>Glomerellales</taxon>
        <taxon>Glomerellaceae</taxon>
        <taxon>Colletotrichum</taxon>
        <taxon>Colletotrichum orchidearum species complex</taxon>
    </lineage>
</organism>
<evidence type="ECO:0000313" key="1">
    <source>
        <dbReference type="EMBL" id="KAF6826555.1"/>
    </source>
</evidence>
<dbReference type="AlphaFoldDB" id="A0A8H6K876"/>
<protein>
    <submittedName>
        <fullName evidence="1">Uncharacterized protein</fullName>
    </submittedName>
</protein>
<comment type="caution">
    <text evidence="1">The sequence shown here is derived from an EMBL/GenBank/DDBJ whole genome shotgun (WGS) entry which is preliminary data.</text>
</comment>
<proteinExistence type="predicted"/>
<gene>
    <name evidence="1" type="ORF">CPLU01_09587</name>
</gene>
<dbReference type="Proteomes" id="UP000654918">
    <property type="component" value="Unassembled WGS sequence"/>
</dbReference>
<keyword evidence="2" id="KW-1185">Reference proteome</keyword>
<evidence type="ECO:0000313" key="2">
    <source>
        <dbReference type="Proteomes" id="UP000654918"/>
    </source>
</evidence>
<accession>A0A8H6K876</accession>